<dbReference type="GO" id="GO:0004805">
    <property type="term" value="F:trehalose-phosphatase activity"/>
    <property type="evidence" value="ECO:0007669"/>
    <property type="project" value="UniProtKB-EC"/>
</dbReference>
<keyword evidence="5" id="KW-1185">Reference proteome</keyword>
<protein>
    <recommendedName>
        <fullName evidence="3">Trehalose 6-phosphate phosphatase</fullName>
        <ecNumber evidence="3">3.1.3.12</ecNumber>
    </recommendedName>
</protein>
<dbReference type="GO" id="GO:0005992">
    <property type="term" value="P:trehalose biosynthetic process"/>
    <property type="evidence" value="ECO:0007669"/>
    <property type="project" value="UniProtKB-UniPathway"/>
</dbReference>
<evidence type="ECO:0000256" key="2">
    <source>
        <dbReference type="ARBA" id="ARBA00024179"/>
    </source>
</evidence>
<comment type="similarity">
    <text evidence="3">Belongs to the trehalose phosphatase family.</text>
</comment>
<evidence type="ECO:0000256" key="3">
    <source>
        <dbReference type="RuleBase" id="RU361117"/>
    </source>
</evidence>
<gene>
    <name evidence="4" type="ORF">SAMN04489860_0965</name>
</gene>
<dbReference type="Proteomes" id="UP000185663">
    <property type="component" value="Chromosome I"/>
</dbReference>
<keyword evidence="3" id="KW-0479">Metal-binding</keyword>
<proteinExistence type="inferred from homology"/>
<dbReference type="PANTHER" id="PTHR43768">
    <property type="entry name" value="TREHALOSE 6-PHOSPHATE PHOSPHATASE"/>
    <property type="match status" value="1"/>
</dbReference>
<dbReference type="GO" id="GO:0046872">
    <property type="term" value="F:metal ion binding"/>
    <property type="evidence" value="ECO:0007669"/>
    <property type="project" value="UniProtKB-KW"/>
</dbReference>
<accession>A0A1H1Q1N9</accession>
<dbReference type="AlphaFoldDB" id="A0A1H1Q1N9"/>
<dbReference type="OrthoDB" id="9816160at2"/>
<dbReference type="Gene3D" id="3.30.70.1020">
    <property type="entry name" value="Trehalose-6-phosphate phosphatase related protein, domain 2"/>
    <property type="match status" value="1"/>
</dbReference>
<dbReference type="NCBIfam" id="TIGR00685">
    <property type="entry name" value="T6PP"/>
    <property type="match status" value="1"/>
</dbReference>
<dbReference type="UniPathway" id="UPA00299"/>
<evidence type="ECO:0000313" key="4">
    <source>
        <dbReference type="EMBL" id="SDS17402.1"/>
    </source>
</evidence>
<sequence>MTKTDPAALEGALADLAAHRPVLVALDFDGCLAPLVDDPSASRMLPGARDALTRMAPLAPHVQLALVSGRHLADLAALADPPLGTWLVGSHGAETGEVGPDGLVTVPFDLAPDDAETRRSLIAGFEEIAAEYDGAHVETKPTAAVLHTRRATRGDAEDADRRADAVAESLGLSPMHGKDVVETSVVETSKGEGLEALRARLAEACDVGPANVRVLYAGDDTTDERAFSRPGAVDLAIKVGDGETAASFRVSSPQAVADLLGRLATHLSV</sequence>
<comment type="catalytic activity">
    <reaction evidence="3">
        <text>alpha,alpha-trehalose 6-phosphate + H2O = alpha,alpha-trehalose + phosphate</text>
        <dbReference type="Rhea" id="RHEA:23420"/>
        <dbReference type="ChEBI" id="CHEBI:15377"/>
        <dbReference type="ChEBI" id="CHEBI:16551"/>
        <dbReference type="ChEBI" id="CHEBI:43474"/>
        <dbReference type="ChEBI" id="CHEBI:58429"/>
        <dbReference type="EC" id="3.1.3.12"/>
    </reaction>
</comment>
<dbReference type="EC" id="3.1.3.12" evidence="3"/>
<reference evidence="4 5" key="1">
    <citation type="submission" date="2016-10" db="EMBL/GenBank/DDBJ databases">
        <authorList>
            <person name="de Groot N.N."/>
        </authorList>
    </citation>
    <scope>NUCLEOTIDE SEQUENCE [LARGE SCALE GENOMIC DNA]</scope>
    <source>
        <strain evidence="4 5">DSM 22126</strain>
    </source>
</reference>
<dbReference type="InterPro" id="IPR023214">
    <property type="entry name" value="HAD_sf"/>
</dbReference>
<dbReference type="EMBL" id="LT629776">
    <property type="protein sequence ID" value="SDS17402.1"/>
    <property type="molecule type" value="Genomic_DNA"/>
</dbReference>
<comment type="pathway">
    <text evidence="3">Glycan biosynthesis; trehalose biosynthesis.</text>
</comment>
<dbReference type="STRING" id="545619.SAMN04489860_0965"/>
<dbReference type="SUPFAM" id="SSF56784">
    <property type="entry name" value="HAD-like"/>
    <property type="match status" value="1"/>
</dbReference>
<dbReference type="PANTHER" id="PTHR43768:SF3">
    <property type="entry name" value="TREHALOSE 6-PHOSPHATE PHOSPHATASE"/>
    <property type="match status" value="1"/>
</dbReference>
<evidence type="ECO:0000256" key="1">
    <source>
        <dbReference type="ARBA" id="ARBA00022801"/>
    </source>
</evidence>
<keyword evidence="3" id="KW-0460">Magnesium</keyword>
<comment type="function">
    <text evidence="2 3">Removes the phosphate from trehalose 6-phosphate to produce free trehalose.</text>
</comment>
<dbReference type="eggNOG" id="COG1877">
    <property type="taxonomic scope" value="Bacteria"/>
</dbReference>
<organism evidence="4 5">
    <name type="scientific">Paraoerskovia marina</name>
    <dbReference type="NCBI Taxonomy" id="545619"/>
    <lineage>
        <taxon>Bacteria</taxon>
        <taxon>Bacillati</taxon>
        <taxon>Actinomycetota</taxon>
        <taxon>Actinomycetes</taxon>
        <taxon>Micrococcales</taxon>
        <taxon>Cellulomonadaceae</taxon>
        <taxon>Paraoerskovia</taxon>
    </lineage>
</organism>
<dbReference type="InterPro" id="IPR003337">
    <property type="entry name" value="Trehalose_PPase"/>
</dbReference>
<dbReference type="Gene3D" id="3.40.50.1000">
    <property type="entry name" value="HAD superfamily/HAD-like"/>
    <property type="match status" value="1"/>
</dbReference>
<name>A0A1H1Q1N9_9CELL</name>
<dbReference type="InterPro" id="IPR044651">
    <property type="entry name" value="OTSB-like"/>
</dbReference>
<dbReference type="InterPro" id="IPR036412">
    <property type="entry name" value="HAD-like_sf"/>
</dbReference>
<keyword evidence="1 3" id="KW-0378">Hydrolase</keyword>
<dbReference type="RefSeq" id="WP_083371781.1">
    <property type="nucleotide sequence ID" value="NZ_LT629776.1"/>
</dbReference>
<dbReference type="Pfam" id="PF02358">
    <property type="entry name" value="Trehalose_PPase"/>
    <property type="match status" value="1"/>
</dbReference>
<comment type="cofactor">
    <cofactor evidence="3">
        <name>Mg(2+)</name>
        <dbReference type="ChEBI" id="CHEBI:18420"/>
    </cofactor>
</comment>
<evidence type="ECO:0000313" key="5">
    <source>
        <dbReference type="Proteomes" id="UP000185663"/>
    </source>
</evidence>